<name>A0A7K1U8Z7_9BACT</name>
<protein>
    <recommendedName>
        <fullName evidence="1">Sialidase domain-containing protein</fullName>
    </recommendedName>
</protein>
<feature type="domain" description="Sialidase" evidence="1">
    <location>
        <begin position="55"/>
        <end position="257"/>
    </location>
</feature>
<dbReference type="InterPro" id="IPR011040">
    <property type="entry name" value="Sialidase"/>
</dbReference>
<sequence>MMKNRHWWILLSACLTACHQPDDKERVLSFAGRDASCPFITTTTDGKIAVSWIETEGGTDTGLIYYAVSEDKGRSFSAALPVPESRGVLPHAENMPKMVFKPDGEIIAMYGVEQNDARNKYAGRVFYTRSLDNGKTWLPAQPLVTDTGSYDQRYFDMALLSSGEAAAIWLDNRKETENEGSTLYFAVTDGHNGFRQERPVAQTVCQCCRTDLYTDDKGAVHIAFRDIINDSIRDMVHTVSTDGGASFTPLKRISADNWIVRGCPHTGPAMVKNSEGLHFAWFTMGGGQGVFYCRSLDNGVTYTHKEQVSTMPMAKHPQITVVGNEQVMMVWDEPVKAGKTFNSRIGFQVRKGTGEVLKTGTLTADSLYVTFPVIKGVDKHTALIAYTKRTGESEQVCYRLFE</sequence>
<reference evidence="2 3" key="1">
    <citation type="submission" date="2019-12" db="EMBL/GenBank/DDBJ databases">
        <title>Chitinophaga sp. strain ysch24 (GDMCC 1.1355), whole genome shotgun sequence.</title>
        <authorList>
            <person name="Zhang X."/>
        </authorList>
    </citation>
    <scope>NUCLEOTIDE SEQUENCE [LARGE SCALE GENOMIC DNA]</scope>
    <source>
        <strain evidence="3">ysch24</strain>
    </source>
</reference>
<dbReference type="Pfam" id="PF13088">
    <property type="entry name" value="BNR_2"/>
    <property type="match status" value="1"/>
</dbReference>
<accession>A0A7K1U8Z7</accession>
<evidence type="ECO:0000313" key="3">
    <source>
        <dbReference type="Proteomes" id="UP000461730"/>
    </source>
</evidence>
<dbReference type="CDD" id="cd15482">
    <property type="entry name" value="Sialidase_non-viral"/>
    <property type="match status" value="1"/>
</dbReference>
<evidence type="ECO:0000313" key="2">
    <source>
        <dbReference type="EMBL" id="MVT10841.1"/>
    </source>
</evidence>
<organism evidence="2 3">
    <name type="scientific">Chitinophaga tropicalis</name>
    <dbReference type="NCBI Taxonomy" id="2683588"/>
    <lineage>
        <taxon>Bacteria</taxon>
        <taxon>Pseudomonadati</taxon>
        <taxon>Bacteroidota</taxon>
        <taxon>Chitinophagia</taxon>
        <taxon>Chitinophagales</taxon>
        <taxon>Chitinophagaceae</taxon>
        <taxon>Chitinophaga</taxon>
    </lineage>
</organism>
<dbReference type="Gene3D" id="2.120.10.10">
    <property type="match status" value="1"/>
</dbReference>
<proteinExistence type="predicted"/>
<dbReference type="AlphaFoldDB" id="A0A7K1U8Z7"/>
<keyword evidence="3" id="KW-1185">Reference proteome</keyword>
<dbReference type="SUPFAM" id="SSF50939">
    <property type="entry name" value="Sialidases"/>
    <property type="match status" value="1"/>
</dbReference>
<comment type="caution">
    <text evidence="2">The sequence shown here is derived from an EMBL/GenBank/DDBJ whole genome shotgun (WGS) entry which is preliminary data.</text>
</comment>
<dbReference type="EMBL" id="WRXN01000010">
    <property type="protein sequence ID" value="MVT10841.1"/>
    <property type="molecule type" value="Genomic_DNA"/>
</dbReference>
<dbReference type="Proteomes" id="UP000461730">
    <property type="component" value="Unassembled WGS sequence"/>
</dbReference>
<evidence type="ECO:0000259" key="1">
    <source>
        <dbReference type="Pfam" id="PF13088"/>
    </source>
</evidence>
<dbReference type="InterPro" id="IPR036278">
    <property type="entry name" value="Sialidase_sf"/>
</dbReference>
<gene>
    <name evidence="2" type="ORF">GO493_21390</name>
</gene>